<sequence length="410" mass="44738">MRVVVTTESRFSRTPDGRVWVPHVPDYRIWQRYLTAFDEVRVVARVRDRSTTVEGMLPVDGDGVTVHPVPYYVGPRQYLQRLSAVRRAIAEAARPEDAVILRVPSTLGSMLAGQRRRQGARYAVEVVGDPYDVFAPGTSGHPLRPLLRRRFAARLRQECASAAAASYVTEAYLQDRYPPSPDVPTAALSSVDLPPEAFVPRARNAVDRRTGVPVLVTVSVIEQMYKGVDTLVTAVAELRDAGVPVRLVHVGGGRLEPRVRRLAGALGVDDRVVFVGTVPPGARLRAHLDDADLFVMPSRTEGLPRALIEAMARGLPALGTRVGGIPELLAPEDLVPPDDPRGLGRAIAGMLRDADRMAAASARNLARARDFSRQSLTPRREDFYRAVREAAGEAPSVCRLPVATVADHTI</sequence>
<dbReference type="OrthoDB" id="9806887at2"/>
<gene>
    <name evidence="1" type="ORF">GA0070564_105201</name>
</gene>
<accession>A0A1C4Z991</accession>
<keyword evidence="1" id="KW-0808">Transferase</keyword>
<dbReference type="GO" id="GO:0016757">
    <property type="term" value="F:glycosyltransferase activity"/>
    <property type="evidence" value="ECO:0007669"/>
    <property type="project" value="TreeGrafter"/>
</dbReference>
<evidence type="ECO:0000313" key="1">
    <source>
        <dbReference type="EMBL" id="SCF29500.1"/>
    </source>
</evidence>
<dbReference type="SUPFAM" id="SSF53756">
    <property type="entry name" value="UDP-Glycosyltransferase/glycogen phosphorylase"/>
    <property type="match status" value="1"/>
</dbReference>
<keyword evidence="2" id="KW-1185">Reference proteome</keyword>
<dbReference type="PANTHER" id="PTHR12526">
    <property type="entry name" value="GLYCOSYLTRANSFERASE"/>
    <property type="match status" value="1"/>
</dbReference>
<dbReference type="Gene3D" id="3.40.50.2000">
    <property type="entry name" value="Glycogen Phosphorylase B"/>
    <property type="match status" value="2"/>
</dbReference>
<dbReference type="STRING" id="262898.GA0070564_105201"/>
<dbReference type="RefSeq" id="WP_091609873.1">
    <property type="nucleotide sequence ID" value="NZ_FMCX01000005.1"/>
</dbReference>
<dbReference type="PANTHER" id="PTHR12526:SF636">
    <property type="entry name" value="BLL3647 PROTEIN"/>
    <property type="match status" value="1"/>
</dbReference>
<proteinExistence type="predicted"/>
<dbReference type="AlphaFoldDB" id="A0A1C4Z991"/>
<protein>
    <submittedName>
        <fullName evidence="1">Glycosyltransferase involved in cell wall bisynthesis</fullName>
    </submittedName>
</protein>
<evidence type="ECO:0000313" key="2">
    <source>
        <dbReference type="Proteomes" id="UP000199504"/>
    </source>
</evidence>
<organism evidence="1 2">
    <name type="scientific">Micromonospora mirobrigensis</name>
    <dbReference type="NCBI Taxonomy" id="262898"/>
    <lineage>
        <taxon>Bacteria</taxon>
        <taxon>Bacillati</taxon>
        <taxon>Actinomycetota</taxon>
        <taxon>Actinomycetes</taxon>
        <taxon>Micromonosporales</taxon>
        <taxon>Micromonosporaceae</taxon>
        <taxon>Micromonospora</taxon>
    </lineage>
</organism>
<dbReference type="CDD" id="cd03801">
    <property type="entry name" value="GT4_PimA-like"/>
    <property type="match status" value="1"/>
</dbReference>
<dbReference type="Proteomes" id="UP000199504">
    <property type="component" value="Unassembled WGS sequence"/>
</dbReference>
<name>A0A1C4Z991_9ACTN</name>
<dbReference type="Pfam" id="PF13692">
    <property type="entry name" value="Glyco_trans_1_4"/>
    <property type="match status" value="1"/>
</dbReference>
<reference evidence="2" key="1">
    <citation type="submission" date="2016-06" db="EMBL/GenBank/DDBJ databases">
        <authorList>
            <person name="Varghese N."/>
            <person name="Submissions Spin"/>
        </authorList>
    </citation>
    <scope>NUCLEOTIDE SEQUENCE [LARGE SCALE GENOMIC DNA]</scope>
    <source>
        <strain evidence="2">DSM 44830</strain>
    </source>
</reference>
<dbReference type="EMBL" id="FMCX01000005">
    <property type="protein sequence ID" value="SCF29500.1"/>
    <property type="molecule type" value="Genomic_DNA"/>
</dbReference>